<reference evidence="2" key="2">
    <citation type="submission" date="2015-03" db="UniProtKB">
        <authorList>
            <consortium name="EnsemblPlants"/>
        </authorList>
    </citation>
    <scope>IDENTIFICATION</scope>
</reference>
<reference evidence="2" key="1">
    <citation type="journal article" date="2009" name="Rice">
        <title>De Novo Next Generation Sequencing of Plant Genomes.</title>
        <authorList>
            <person name="Rounsley S."/>
            <person name="Marri P.R."/>
            <person name="Yu Y."/>
            <person name="He R."/>
            <person name="Sisneros N."/>
            <person name="Goicoechea J.L."/>
            <person name="Lee S.J."/>
            <person name="Angelova A."/>
            <person name="Kudrna D."/>
            <person name="Luo M."/>
            <person name="Affourtit J."/>
            <person name="Desany B."/>
            <person name="Knight J."/>
            <person name="Niazi F."/>
            <person name="Egholm M."/>
            <person name="Wing R.A."/>
        </authorList>
    </citation>
    <scope>NUCLEOTIDE SEQUENCE [LARGE SCALE GENOMIC DNA]</scope>
    <source>
        <strain evidence="2">cv. IRGC 105608</strain>
    </source>
</reference>
<feature type="compositionally biased region" description="Basic residues" evidence="1">
    <location>
        <begin position="13"/>
        <end position="22"/>
    </location>
</feature>
<evidence type="ECO:0000313" key="3">
    <source>
        <dbReference type="Proteomes" id="UP000026960"/>
    </source>
</evidence>
<accession>A0A0D3F6R7</accession>
<keyword evidence="3" id="KW-1185">Reference proteome</keyword>
<evidence type="ECO:0000313" key="2">
    <source>
        <dbReference type="EnsemblPlants" id="OBART02G21530.1"/>
    </source>
</evidence>
<dbReference type="Gramene" id="OBART02G21530.1">
    <property type="protein sequence ID" value="OBART02G21530.1"/>
    <property type="gene ID" value="OBART02G21530"/>
</dbReference>
<feature type="region of interest" description="Disordered" evidence="1">
    <location>
        <begin position="1"/>
        <end position="34"/>
    </location>
</feature>
<proteinExistence type="predicted"/>
<dbReference type="PaxDb" id="65489-OBART02G21530.1"/>
<name>A0A0D3F6R7_9ORYZ</name>
<dbReference type="Proteomes" id="UP000026960">
    <property type="component" value="Chromosome 2"/>
</dbReference>
<dbReference type="EnsemblPlants" id="OBART02G21530.1">
    <property type="protein sequence ID" value="OBART02G21530.1"/>
    <property type="gene ID" value="OBART02G21530"/>
</dbReference>
<protein>
    <submittedName>
        <fullName evidence="2">Uncharacterized protein</fullName>
    </submittedName>
</protein>
<sequence>MENNSDGGDARGRGRGPWRWRGGRGEKEAVGAGAGERLAREGVLPRRPRGGAVRAVISCSSYARLASGGGKLEGRHLLLSGLVSSFALVLLVLKYSLPLHISNEASWEARAGRVGAAGGRGRWTSPMSAWTAWSAMMGSSGGAGSGEEGKQRPRRNELIFLFDWRKEQS</sequence>
<organism evidence="2">
    <name type="scientific">Oryza barthii</name>
    <dbReference type="NCBI Taxonomy" id="65489"/>
    <lineage>
        <taxon>Eukaryota</taxon>
        <taxon>Viridiplantae</taxon>
        <taxon>Streptophyta</taxon>
        <taxon>Embryophyta</taxon>
        <taxon>Tracheophyta</taxon>
        <taxon>Spermatophyta</taxon>
        <taxon>Magnoliopsida</taxon>
        <taxon>Liliopsida</taxon>
        <taxon>Poales</taxon>
        <taxon>Poaceae</taxon>
        <taxon>BOP clade</taxon>
        <taxon>Oryzoideae</taxon>
        <taxon>Oryzeae</taxon>
        <taxon>Oryzinae</taxon>
        <taxon>Oryza</taxon>
    </lineage>
</organism>
<dbReference type="HOGENOM" id="CLU_1580921_0_0_1"/>
<dbReference type="AlphaFoldDB" id="A0A0D3F6R7"/>
<evidence type="ECO:0000256" key="1">
    <source>
        <dbReference type="SAM" id="MobiDB-lite"/>
    </source>
</evidence>